<protein>
    <recommendedName>
        <fullName evidence="1">Sugar fermentation stimulation protein homolog</fullName>
    </recommendedName>
</protein>
<proteinExistence type="inferred from homology"/>
<feature type="domain" description="SfsA N-terminal OB" evidence="3">
    <location>
        <begin position="19"/>
        <end position="78"/>
    </location>
</feature>
<feature type="domain" description="Sugar fermentation stimulation protein C-terminal" evidence="2">
    <location>
        <begin position="95"/>
        <end position="238"/>
    </location>
</feature>
<dbReference type="HAMAP" id="MF_00095">
    <property type="entry name" value="SfsA"/>
    <property type="match status" value="1"/>
</dbReference>
<dbReference type="AlphaFoldDB" id="A0A1E5FZ63"/>
<keyword evidence="5" id="KW-1185">Reference proteome</keyword>
<dbReference type="NCBIfam" id="TIGR00230">
    <property type="entry name" value="sfsA"/>
    <property type="match status" value="1"/>
</dbReference>
<dbReference type="CDD" id="cd22359">
    <property type="entry name" value="SfsA-like_bacterial"/>
    <property type="match status" value="1"/>
</dbReference>
<organism evidence="4 5">
    <name type="scientific">Desulfuribacillus alkaliarsenatis</name>
    <dbReference type="NCBI Taxonomy" id="766136"/>
    <lineage>
        <taxon>Bacteria</taxon>
        <taxon>Bacillati</taxon>
        <taxon>Bacillota</taxon>
        <taxon>Desulfuribacillia</taxon>
        <taxon>Desulfuribacillales</taxon>
        <taxon>Desulfuribacillaceae</taxon>
        <taxon>Desulfuribacillus</taxon>
    </lineage>
</organism>
<dbReference type="PANTHER" id="PTHR30545:SF2">
    <property type="entry name" value="SUGAR FERMENTATION STIMULATION PROTEIN A"/>
    <property type="match status" value="1"/>
</dbReference>
<dbReference type="Pfam" id="PF17746">
    <property type="entry name" value="SfsA_N"/>
    <property type="match status" value="1"/>
</dbReference>
<evidence type="ECO:0000259" key="3">
    <source>
        <dbReference type="Pfam" id="PF17746"/>
    </source>
</evidence>
<dbReference type="PANTHER" id="PTHR30545">
    <property type="entry name" value="SUGAR FERMENTATION STIMULATION PROTEIN A"/>
    <property type="match status" value="1"/>
</dbReference>
<dbReference type="RefSeq" id="WP_069644137.1">
    <property type="nucleotide sequence ID" value="NZ_MIJE01000034.1"/>
</dbReference>
<dbReference type="GO" id="GO:0003677">
    <property type="term" value="F:DNA binding"/>
    <property type="evidence" value="ECO:0007669"/>
    <property type="project" value="InterPro"/>
</dbReference>
<dbReference type="InterPro" id="IPR041465">
    <property type="entry name" value="SfsA_N"/>
</dbReference>
<comment type="caution">
    <text evidence="4">The sequence shown here is derived from an EMBL/GenBank/DDBJ whole genome shotgun (WGS) entry which is preliminary data.</text>
</comment>
<dbReference type="Gene3D" id="2.40.50.580">
    <property type="match status" value="1"/>
</dbReference>
<dbReference type="Proteomes" id="UP000094296">
    <property type="component" value="Unassembled WGS sequence"/>
</dbReference>
<name>A0A1E5FZ63_9FIRM</name>
<dbReference type="InterPro" id="IPR005224">
    <property type="entry name" value="SfsA"/>
</dbReference>
<evidence type="ECO:0000313" key="4">
    <source>
        <dbReference type="EMBL" id="OEF95865.1"/>
    </source>
</evidence>
<dbReference type="InterPro" id="IPR040452">
    <property type="entry name" value="SfsA_C"/>
</dbReference>
<dbReference type="STRING" id="766136.BHF68_10750"/>
<sequence length="252" mass="28433">MYNNKLSIAFPKLVPATFIKRINRFIAEVNINGELIKVHVPTTGRLDTVLVTGQTCYLLPAANPERKTPYSLFLVATTSSIDSNHTSLVCIDAMVANRFARELLENNYIEELSSIDASIRAEVTYNKDRFDFVVTEQKTAQEDNQIQHLIEVKSVNMCVDGVACFPDAPTERGKKHLRSLMQKQAQGTTQTHVIFIIQRSDANAFSPCFDRDPEFARLLKEAQEVGTKIHACLTSIKTDGMYFQSWLPILYP</sequence>
<evidence type="ECO:0000313" key="5">
    <source>
        <dbReference type="Proteomes" id="UP000094296"/>
    </source>
</evidence>
<dbReference type="Pfam" id="PF03749">
    <property type="entry name" value="SfsA"/>
    <property type="match status" value="1"/>
</dbReference>
<dbReference type="EMBL" id="MIJE01000034">
    <property type="protein sequence ID" value="OEF95865.1"/>
    <property type="molecule type" value="Genomic_DNA"/>
</dbReference>
<evidence type="ECO:0000256" key="1">
    <source>
        <dbReference type="HAMAP-Rule" id="MF_00095"/>
    </source>
</evidence>
<dbReference type="Gene3D" id="3.40.1350.60">
    <property type="match status" value="1"/>
</dbReference>
<comment type="similarity">
    <text evidence="1">Belongs to the SfsA family.</text>
</comment>
<evidence type="ECO:0000259" key="2">
    <source>
        <dbReference type="Pfam" id="PF03749"/>
    </source>
</evidence>
<reference evidence="4 5" key="1">
    <citation type="submission" date="2016-09" db="EMBL/GenBank/DDBJ databases">
        <title>Draft genome sequence for the type strain of Desulfuribacillus alkaliarsenatis AHT28, an obligately anaerobic, sulfidogenic bacterium isolated from Russian soda lake sediments.</title>
        <authorList>
            <person name="Abin C.A."/>
            <person name="Hollibaugh J.T."/>
        </authorList>
    </citation>
    <scope>NUCLEOTIDE SEQUENCE [LARGE SCALE GENOMIC DNA]</scope>
    <source>
        <strain evidence="4 5">AHT28</strain>
    </source>
</reference>
<accession>A0A1E5FZ63</accession>
<gene>
    <name evidence="1" type="primary">sfsA</name>
    <name evidence="4" type="ORF">BHF68_10750</name>
</gene>